<dbReference type="HOGENOM" id="CLU_2342600_0_0_9"/>
<dbReference type="AlphaFoldDB" id="D4KCA0"/>
<sequence length="97" mass="11300">MTAREIAEDFISKMNPSRWAGVGQKPDNFDTRIKTYTIDGFYEYELDVSYDEDELGYVVMLEIRWADDGELIYVLDTQRVNSEDAIEYSINSLIDNL</sequence>
<proteinExistence type="predicted"/>
<evidence type="ECO:0000313" key="1">
    <source>
        <dbReference type="EMBL" id="CBL02463.1"/>
    </source>
</evidence>
<dbReference type="EMBL" id="FP929046">
    <property type="protein sequence ID" value="CBL02463.1"/>
    <property type="molecule type" value="Genomic_DNA"/>
</dbReference>
<accession>D4KCA0</accession>
<reference evidence="1 2" key="2">
    <citation type="submission" date="2010-03" db="EMBL/GenBank/DDBJ databases">
        <authorList>
            <person name="Pajon A."/>
        </authorList>
    </citation>
    <scope>NUCLEOTIDE SEQUENCE [LARGE SCALE GENOMIC DNA]</scope>
    <source>
        <strain evidence="1 2">SL3/3</strain>
    </source>
</reference>
<dbReference type="Proteomes" id="UP000007059">
    <property type="component" value="Chromosome"/>
</dbReference>
<protein>
    <submittedName>
        <fullName evidence="1">Uncharacterized protein</fullName>
    </submittedName>
</protein>
<organism evidence="1 2">
    <name type="scientific">Faecalibacterium prausnitzii SL3/3</name>
    <dbReference type="NCBI Taxonomy" id="657322"/>
    <lineage>
        <taxon>Bacteria</taxon>
        <taxon>Bacillati</taxon>
        <taxon>Bacillota</taxon>
        <taxon>Clostridia</taxon>
        <taxon>Eubacteriales</taxon>
        <taxon>Oscillospiraceae</taxon>
        <taxon>Faecalibacterium</taxon>
    </lineage>
</organism>
<name>D4KCA0_9FIRM</name>
<gene>
    <name evidence="1" type="ORF">FPR_22840</name>
</gene>
<reference evidence="1 2" key="1">
    <citation type="submission" date="2010-03" db="EMBL/GenBank/DDBJ databases">
        <title>The genome sequence of Faecalibacterium prausnitzii SL3/3.</title>
        <authorList>
            <consortium name="metaHIT consortium -- http://www.metahit.eu/"/>
            <person name="Pajon A."/>
            <person name="Turner K."/>
            <person name="Parkhill J."/>
            <person name="Duncan S."/>
            <person name="Flint H."/>
        </authorList>
    </citation>
    <scope>NUCLEOTIDE SEQUENCE [LARGE SCALE GENOMIC DNA]</scope>
    <source>
        <strain evidence="1 2">SL3/3</strain>
    </source>
</reference>
<dbReference type="KEGG" id="fpa:FPR_22840"/>
<evidence type="ECO:0000313" key="2">
    <source>
        <dbReference type="Proteomes" id="UP000007059"/>
    </source>
</evidence>
<dbReference type="RefSeq" id="WP_015537984.1">
    <property type="nucleotide sequence ID" value="NC_021020.1"/>
</dbReference>